<proteinExistence type="inferred from homology"/>
<reference evidence="14 15" key="1">
    <citation type="submission" date="2012-08" db="EMBL/GenBank/DDBJ databases">
        <title>Oryza genome evolution.</title>
        <authorList>
            <person name="Wing R.A."/>
        </authorList>
    </citation>
    <scope>NUCLEOTIDE SEQUENCE</scope>
</reference>
<dbReference type="Gene3D" id="3.10.120.10">
    <property type="entry name" value="Cytochrome b5-like heme/steroid binding domain"/>
    <property type="match status" value="1"/>
</dbReference>
<evidence type="ECO:0000256" key="11">
    <source>
        <dbReference type="ARBA" id="ARBA00023136"/>
    </source>
</evidence>
<dbReference type="SUPFAM" id="SSF55856">
    <property type="entry name" value="Cytochrome b5-like heme/steroid binding domain"/>
    <property type="match status" value="1"/>
</dbReference>
<dbReference type="PANTHER" id="PTHR19353:SF30">
    <property type="entry name" value="DELTA 8-(E)-SPHINGOLIPID DESATURASE"/>
    <property type="match status" value="1"/>
</dbReference>
<comment type="subcellular location">
    <subcellularLocation>
        <location evidence="1">Membrane</location>
        <topology evidence="1">Multi-pass membrane protein</topology>
    </subcellularLocation>
</comment>
<dbReference type="Proteomes" id="UP000032180">
    <property type="component" value="Chromosome 9"/>
</dbReference>
<dbReference type="CDD" id="cd03506">
    <property type="entry name" value="Delta6-FADS-like"/>
    <property type="match status" value="1"/>
</dbReference>
<dbReference type="SMART" id="SM01117">
    <property type="entry name" value="Cyt-b5"/>
    <property type="match status" value="1"/>
</dbReference>
<feature type="transmembrane region" description="Helical" evidence="12">
    <location>
        <begin position="133"/>
        <end position="164"/>
    </location>
</feature>
<evidence type="ECO:0000313" key="14">
    <source>
        <dbReference type="EnsemblPlants" id="LPERR09G04400.1"/>
    </source>
</evidence>
<dbReference type="PROSITE" id="PS50255">
    <property type="entry name" value="CYTOCHROME_B5_2"/>
    <property type="match status" value="1"/>
</dbReference>
<dbReference type="HOGENOM" id="CLU_016265_2_0_1"/>
<evidence type="ECO:0000256" key="12">
    <source>
        <dbReference type="SAM" id="Phobius"/>
    </source>
</evidence>
<dbReference type="GO" id="GO:0016717">
    <property type="term" value="F:oxidoreductase activity, acting on paired donors, with oxidation of a pair of donors resulting in the reduction of molecular oxygen to two molecules of water"/>
    <property type="evidence" value="ECO:0007669"/>
    <property type="project" value="TreeGrafter"/>
</dbReference>
<feature type="transmembrane region" description="Helical" evidence="12">
    <location>
        <begin position="298"/>
        <end position="319"/>
    </location>
</feature>
<dbReference type="GO" id="GO:0006629">
    <property type="term" value="P:lipid metabolic process"/>
    <property type="evidence" value="ECO:0007669"/>
    <property type="project" value="UniProtKB-KW"/>
</dbReference>
<comment type="pathway">
    <text evidence="2">Lipid metabolism.</text>
</comment>
<reference evidence="15" key="2">
    <citation type="submission" date="2013-12" db="EMBL/GenBank/DDBJ databases">
        <authorList>
            <person name="Yu Y."/>
            <person name="Lee S."/>
            <person name="de Baynast K."/>
            <person name="Wissotski M."/>
            <person name="Liu L."/>
            <person name="Talag J."/>
            <person name="Goicoechea J."/>
            <person name="Angelova A."/>
            <person name="Jetty R."/>
            <person name="Kudrna D."/>
            <person name="Golser W."/>
            <person name="Rivera L."/>
            <person name="Zhang J."/>
            <person name="Wing R."/>
        </authorList>
    </citation>
    <scope>NUCLEOTIDE SEQUENCE</scope>
</reference>
<evidence type="ECO:0000256" key="3">
    <source>
        <dbReference type="ARBA" id="ARBA00009295"/>
    </source>
</evidence>
<keyword evidence="6" id="KW-0479">Metal-binding</keyword>
<protein>
    <recommendedName>
        <fullName evidence="13">Cytochrome b5 heme-binding domain-containing protein</fullName>
    </recommendedName>
</protein>
<sequence>MAQPTTMPPSPTASAAAAVRMITTDELRKHATAGDLWISISGDVYDVTAWVPHHPGGETPLVTLAGQDATDAFAAYHPPSARPLLRKFLVGRLADYSVSPASADFRRLLAQLTAAGLFDRVGPTPKVQVAGMLLLLSAALYLVLACASAWAHLAAGGLIGFIWIQSGWMGHDSGHHRITGHAVLDRVLQILSGNCLTGLSIAWWKCNHNTHHIACNSLDHDPDLQHMPLFAVSSKLFGLWSMFYERTLVFDAASKFLISYQHWTFYPVMCFARINLLVQSALFLLMSKRKIPQRGLEIAGVAAFWIWYPMLVSCLPNWWERVAFVVASFVITGIQHVQFCLNHFSSEVYVGPPKGNDWFEKQTAGTLDVLCAPWMDWFHGGLQFQIEHHLFPRLPRCHLRKVAPFVRDLCKKHGLPYAAASFWGANVLTWKTLRAAALQARKATSGAAPKNLVWEAVNTHG</sequence>
<keyword evidence="8" id="KW-0560">Oxidoreductase</keyword>
<dbReference type="Gramene" id="LPERR09G04400.1">
    <property type="protein sequence ID" value="LPERR09G04400.1"/>
    <property type="gene ID" value="LPERR09G04400"/>
</dbReference>
<evidence type="ECO:0000256" key="4">
    <source>
        <dbReference type="ARBA" id="ARBA00022617"/>
    </source>
</evidence>
<dbReference type="AlphaFoldDB" id="A0A0D9XCN4"/>
<dbReference type="Pfam" id="PF00173">
    <property type="entry name" value="Cyt-b5"/>
    <property type="match status" value="1"/>
</dbReference>
<accession>A0A0D9XCN4</accession>
<evidence type="ECO:0000259" key="13">
    <source>
        <dbReference type="PROSITE" id="PS50255"/>
    </source>
</evidence>
<organism evidence="14 15">
    <name type="scientific">Leersia perrieri</name>
    <dbReference type="NCBI Taxonomy" id="77586"/>
    <lineage>
        <taxon>Eukaryota</taxon>
        <taxon>Viridiplantae</taxon>
        <taxon>Streptophyta</taxon>
        <taxon>Embryophyta</taxon>
        <taxon>Tracheophyta</taxon>
        <taxon>Spermatophyta</taxon>
        <taxon>Magnoliopsida</taxon>
        <taxon>Liliopsida</taxon>
        <taxon>Poales</taxon>
        <taxon>Poaceae</taxon>
        <taxon>BOP clade</taxon>
        <taxon>Oryzoideae</taxon>
        <taxon>Oryzeae</taxon>
        <taxon>Oryzinae</taxon>
        <taxon>Leersia</taxon>
    </lineage>
</organism>
<keyword evidence="5 12" id="KW-0812">Transmembrane</keyword>
<reference evidence="14" key="3">
    <citation type="submission" date="2015-04" db="UniProtKB">
        <authorList>
            <consortium name="EnsemblPlants"/>
        </authorList>
    </citation>
    <scope>IDENTIFICATION</scope>
</reference>
<evidence type="ECO:0000256" key="9">
    <source>
        <dbReference type="ARBA" id="ARBA00023004"/>
    </source>
</evidence>
<dbReference type="GO" id="GO:0046872">
    <property type="term" value="F:metal ion binding"/>
    <property type="evidence" value="ECO:0007669"/>
    <property type="project" value="UniProtKB-KW"/>
</dbReference>
<keyword evidence="11 12" id="KW-0472">Membrane</keyword>
<dbReference type="InterPro" id="IPR005804">
    <property type="entry name" value="FA_desaturase_dom"/>
</dbReference>
<dbReference type="Pfam" id="PF00487">
    <property type="entry name" value="FA_desaturase"/>
    <property type="match status" value="1"/>
</dbReference>
<evidence type="ECO:0000256" key="5">
    <source>
        <dbReference type="ARBA" id="ARBA00022692"/>
    </source>
</evidence>
<evidence type="ECO:0000313" key="15">
    <source>
        <dbReference type="Proteomes" id="UP000032180"/>
    </source>
</evidence>
<dbReference type="InterPro" id="IPR012171">
    <property type="entry name" value="Fatty_acid_desaturase"/>
</dbReference>
<evidence type="ECO:0000256" key="7">
    <source>
        <dbReference type="ARBA" id="ARBA00022989"/>
    </source>
</evidence>
<evidence type="ECO:0000256" key="10">
    <source>
        <dbReference type="ARBA" id="ARBA00023098"/>
    </source>
</evidence>
<dbReference type="InterPro" id="IPR036400">
    <property type="entry name" value="Cyt_B5-like_heme/steroid_sf"/>
</dbReference>
<dbReference type="GO" id="GO:0016020">
    <property type="term" value="C:membrane"/>
    <property type="evidence" value="ECO:0007669"/>
    <property type="project" value="UniProtKB-SubCell"/>
</dbReference>
<dbReference type="eggNOG" id="KOG4232">
    <property type="taxonomic scope" value="Eukaryota"/>
</dbReference>
<dbReference type="PANTHER" id="PTHR19353">
    <property type="entry name" value="FATTY ACID DESATURASE 2"/>
    <property type="match status" value="1"/>
</dbReference>
<evidence type="ECO:0000256" key="8">
    <source>
        <dbReference type="ARBA" id="ARBA00023002"/>
    </source>
</evidence>
<feature type="transmembrane region" description="Helical" evidence="12">
    <location>
        <begin position="265"/>
        <end position="286"/>
    </location>
</feature>
<keyword evidence="4" id="KW-0349">Heme</keyword>
<dbReference type="EnsemblPlants" id="LPERR09G04400.1">
    <property type="protein sequence ID" value="LPERR09G04400.1"/>
    <property type="gene ID" value="LPERR09G04400"/>
</dbReference>
<comment type="similarity">
    <text evidence="3">Belongs to the fatty acid desaturase type 1 family.</text>
</comment>
<keyword evidence="9" id="KW-0408">Iron</keyword>
<name>A0A0D9XCN4_9ORYZ</name>
<feature type="domain" description="Cytochrome b5 heme-binding" evidence="13">
    <location>
        <begin position="19"/>
        <end position="94"/>
    </location>
</feature>
<evidence type="ECO:0000256" key="2">
    <source>
        <dbReference type="ARBA" id="ARBA00005189"/>
    </source>
</evidence>
<keyword evidence="15" id="KW-1185">Reference proteome</keyword>
<keyword evidence="7 12" id="KW-1133">Transmembrane helix</keyword>
<dbReference type="PRINTS" id="PR00363">
    <property type="entry name" value="CYTOCHROMEB5"/>
</dbReference>
<dbReference type="STRING" id="77586.A0A0D9XCN4"/>
<evidence type="ECO:0000256" key="6">
    <source>
        <dbReference type="ARBA" id="ARBA00022723"/>
    </source>
</evidence>
<dbReference type="InterPro" id="IPR001199">
    <property type="entry name" value="Cyt_B5-like_heme/steroid-bd"/>
</dbReference>
<keyword evidence="10" id="KW-0443">Lipid metabolism</keyword>
<evidence type="ECO:0000256" key="1">
    <source>
        <dbReference type="ARBA" id="ARBA00004141"/>
    </source>
</evidence>
<dbReference type="PIRSF" id="PIRSF015921">
    <property type="entry name" value="FA_sphinglp_des"/>
    <property type="match status" value="1"/>
</dbReference>